<accession>A0A822XF53</accession>
<comment type="caution">
    <text evidence="2">The sequence shown here is derived from an EMBL/GenBank/DDBJ whole genome shotgun (WGS) entry which is preliminary data.</text>
</comment>
<dbReference type="AlphaFoldDB" id="A0A822XF53"/>
<protein>
    <submittedName>
        <fullName evidence="2">Uncharacterized protein</fullName>
    </submittedName>
</protein>
<evidence type="ECO:0000256" key="1">
    <source>
        <dbReference type="SAM" id="MobiDB-lite"/>
    </source>
</evidence>
<name>A0A822XF53_NELNU</name>
<feature type="region of interest" description="Disordered" evidence="1">
    <location>
        <begin position="1"/>
        <end position="42"/>
    </location>
</feature>
<dbReference type="Proteomes" id="UP000607653">
    <property type="component" value="Unassembled WGS sequence"/>
</dbReference>
<sequence length="71" mass="7956">MRSHKPLLLPNLLSEPQLPLPKPIEEHRKEPPPTALTREANSDLKIHPKAPLFLEAINAASEFNFRTPTGV</sequence>
<organism evidence="2 3">
    <name type="scientific">Nelumbo nucifera</name>
    <name type="common">Sacred lotus</name>
    <dbReference type="NCBI Taxonomy" id="4432"/>
    <lineage>
        <taxon>Eukaryota</taxon>
        <taxon>Viridiplantae</taxon>
        <taxon>Streptophyta</taxon>
        <taxon>Embryophyta</taxon>
        <taxon>Tracheophyta</taxon>
        <taxon>Spermatophyta</taxon>
        <taxon>Magnoliopsida</taxon>
        <taxon>Proteales</taxon>
        <taxon>Nelumbonaceae</taxon>
        <taxon>Nelumbo</taxon>
    </lineage>
</organism>
<keyword evidence="3" id="KW-1185">Reference proteome</keyword>
<dbReference type="EMBL" id="DUZY01000001">
    <property type="protein sequence ID" value="DAD18532.1"/>
    <property type="molecule type" value="Genomic_DNA"/>
</dbReference>
<proteinExistence type="predicted"/>
<gene>
    <name evidence="2" type="ORF">HUJ06_019995</name>
</gene>
<evidence type="ECO:0000313" key="3">
    <source>
        <dbReference type="Proteomes" id="UP000607653"/>
    </source>
</evidence>
<feature type="compositionally biased region" description="Low complexity" evidence="1">
    <location>
        <begin position="1"/>
        <end position="17"/>
    </location>
</feature>
<reference evidence="2 3" key="1">
    <citation type="journal article" date="2020" name="Mol. Biol. Evol.">
        <title>Distinct Expression and Methylation Patterns for Genes with Different Fates following a Single Whole-Genome Duplication in Flowering Plants.</title>
        <authorList>
            <person name="Shi T."/>
            <person name="Rahmani R.S."/>
            <person name="Gugger P.F."/>
            <person name="Wang M."/>
            <person name="Li H."/>
            <person name="Zhang Y."/>
            <person name="Li Z."/>
            <person name="Wang Q."/>
            <person name="Van de Peer Y."/>
            <person name="Marchal K."/>
            <person name="Chen J."/>
        </authorList>
    </citation>
    <scope>NUCLEOTIDE SEQUENCE [LARGE SCALE GENOMIC DNA]</scope>
    <source>
        <tissue evidence="2">Leaf</tissue>
    </source>
</reference>
<evidence type="ECO:0000313" key="2">
    <source>
        <dbReference type="EMBL" id="DAD18532.1"/>
    </source>
</evidence>